<dbReference type="GO" id="GO:0005737">
    <property type="term" value="C:cytoplasm"/>
    <property type="evidence" value="ECO:0007669"/>
    <property type="project" value="TreeGrafter"/>
</dbReference>
<accession>A0A9P6MCZ9</accession>
<dbReference type="Pfam" id="PF00668">
    <property type="entry name" value="Condensation"/>
    <property type="match status" value="1"/>
</dbReference>
<dbReference type="AlphaFoldDB" id="A0A9P6MCZ9"/>
<organism evidence="2 3">
    <name type="scientific">Entomortierella chlamydospora</name>
    <dbReference type="NCBI Taxonomy" id="101097"/>
    <lineage>
        <taxon>Eukaryota</taxon>
        <taxon>Fungi</taxon>
        <taxon>Fungi incertae sedis</taxon>
        <taxon>Mucoromycota</taxon>
        <taxon>Mortierellomycotina</taxon>
        <taxon>Mortierellomycetes</taxon>
        <taxon>Mortierellales</taxon>
        <taxon>Mortierellaceae</taxon>
        <taxon>Entomortierella</taxon>
    </lineage>
</organism>
<keyword evidence="3" id="KW-1185">Reference proteome</keyword>
<dbReference type="GO" id="GO:0003824">
    <property type="term" value="F:catalytic activity"/>
    <property type="evidence" value="ECO:0007669"/>
    <property type="project" value="InterPro"/>
</dbReference>
<dbReference type="Gene3D" id="3.30.559.30">
    <property type="entry name" value="Nonribosomal peptide synthetase, condensation domain"/>
    <property type="match status" value="1"/>
</dbReference>
<dbReference type="GO" id="GO:0043041">
    <property type="term" value="P:amino acid activation for nonribosomal peptide biosynthetic process"/>
    <property type="evidence" value="ECO:0007669"/>
    <property type="project" value="TreeGrafter"/>
</dbReference>
<feature type="domain" description="Condensation" evidence="1">
    <location>
        <begin position="26"/>
        <end position="193"/>
    </location>
</feature>
<proteinExistence type="predicted"/>
<dbReference type="GO" id="GO:0031177">
    <property type="term" value="F:phosphopantetheine binding"/>
    <property type="evidence" value="ECO:0007669"/>
    <property type="project" value="TreeGrafter"/>
</dbReference>
<dbReference type="PANTHER" id="PTHR45527:SF1">
    <property type="entry name" value="FATTY ACID SYNTHASE"/>
    <property type="match status" value="1"/>
</dbReference>
<dbReference type="Proteomes" id="UP000703661">
    <property type="component" value="Unassembled WGS sequence"/>
</dbReference>
<feature type="non-terminal residue" evidence="2">
    <location>
        <position position="210"/>
    </location>
</feature>
<comment type="caution">
    <text evidence="2">The sequence shown here is derived from an EMBL/GenBank/DDBJ whole genome shotgun (WGS) entry which is preliminary data.</text>
</comment>
<dbReference type="SUPFAM" id="SSF52777">
    <property type="entry name" value="CoA-dependent acyltransferases"/>
    <property type="match status" value="1"/>
</dbReference>
<dbReference type="GO" id="GO:0044550">
    <property type="term" value="P:secondary metabolite biosynthetic process"/>
    <property type="evidence" value="ECO:0007669"/>
    <property type="project" value="TreeGrafter"/>
</dbReference>
<evidence type="ECO:0000259" key="1">
    <source>
        <dbReference type="Pfam" id="PF00668"/>
    </source>
</evidence>
<gene>
    <name evidence="2" type="ORF">BGZ80_008652</name>
</gene>
<name>A0A9P6MCZ9_9FUNG</name>
<sequence>MLAEIDTPALPYGISDVHVDGVNVTESHLMLPQVLNDSLRDHAKRVGVSLASLCHLAWAQVISRTSSQERVVFGTALFGQTQGRSGPDRAMGVFINVLPLRIDVGDRSVHDSVLQTHADLEMLLDHERASLAFAQRCSGVPAGTPLFSAMLNYRHNNTPSNENKSLIGINVLEVKERTNYPFVMSVEDAGVSLGLTAQVVLPFGPSRICG</sequence>
<protein>
    <recommendedName>
        <fullName evidence="1">Condensation domain-containing protein</fullName>
    </recommendedName>
</protein>
<dbReference type="PANTHER" id="PTHR45527">
    <property type="entry name" value="NONRIBOSOMAL PEPTIDE SYNTHETASE"/>
    <property type="match status" value="1"/>
</dbReference>
<evidence type="ECO:0000313" key="2">
    <source>
        <dbReference type="EMBL" id="KAF9992221.1"/>
    </source>
</evidence>
<reference evidence="2" key="1">
    <citation type="journal article" date="2020" name="Fungal Divers.">
        <title>Resolving the Mortierellaceae phylogeny through synthesis of multi-gene phylogenetics and phylogenomics.</title>
        <authorList>
            <person name="Vandepol N."/>
            <person name="Liber J."/>
            <person name="Desiro A."/>
            <person name="Na H."/>
            <person name="Kennedy M."/>
            <person name="Barry K."/>
            <person name="Grigoriev I.V."/>
            <person name="Miller A.N."/>
            <person name="O'Donnell K."/>
            <person name="Stajich J.E."/>
            <person name="Bonito G."/>
        </authorList>
    </citation>
    <scope>NUCLEOTIDE SEQUENCE</scope>
    <source>
        <strain evidence="2">NRRL 2769</strain>
    </source>
</reference>
<dbReference type="EMBL" id="JAAAID010004761">
    <property type="protein sequence ID" value="KAF9992221.1"/>
    <property type="molecule type" value="Genomic_DNA"/>
</dbReference>
<dbReference type="InterPro" id="IPR001242">
    <property type="entry name" value="Condensation_dom"/>
</dbReference>
<evidence type="ECO:0000313" key="3">
    <source>
        <dbReference type="Proteomes" id="UP000703661"/>
    </source>
</evidence>